<dbReference type="Proteomes" id="UP001314205">
    <property type="component" value="Unassembled WGS sequence"/>
</dbReference>
<gene>
    <name evidence="1" type="ORF">PARMNEM_LOCUS10610</name>
</gene>
<proteinExistence type="predicted"/>
<comment type="caution">
    <text evidence="1">The sequence shown here is derived from an EMBL/GenBank/DDBJ whole genome shotgun (WGS) entry which is preliminary data.</text>
</comment>
<dbReference type="AlphaFoldDB" id="A0AAV1L4I1"/>
<keyword evidence="2" id="KW-1185">Reference proteome</keyword>
<evidence type="ECO:0000313" key="2">
    <source>
        <dbReference type="Proteomes" id="UP001314205"/>
    </source>
</evidence>
<accession>A0AAV1L4I1</accession>
<dbReference type="EMBL" id="CAVLGL010000085">
    <property type="protein sequence ID" value="CAK1590218.1"/>
    <property type="molecule type" value="Genomic_DNA"/>
</dbReference>
<dbReference type="PANTHER" id="PTHR22954:SF3">
    <property type="entry name" value="PROTEIN CBG08539"/>
    <property type="match status" value="1"/>
</dbReference>
<dbReference type="Pfam" id="PF03564">
    <property type="entry name" value="DUF1759"/>
    <property type="match status" value="1"/>
</dbReference>
<sequence length="241" mass="27063">MKLIDKRLEFDLAKMEGSRSSEWQSKMSQISRSIKKQPFVDQQLETSNMQPSSLLQHKAAASATSEVVTATSEAARAPYVDPVRAPVHHTPVDSILQLAHTLKDIMVTSSTNQEERLLTRLSTPRELPPFSGDCIEWLHFKSAYEESTCACQFSDSENLWRLRRALKGDAKEAVTDLLIGNTSPAVVMEAQELRFGQSDLIIQYLTSQMKKLSPLSTNYQHNVILFSMKVNNCVATLYALN</sequence>
<name>A0AAV1L4I1_9NEOP</name>
<organism evidence="1 2">
    <name type="scientific">Parnassius mnemosyne</name>
    <name type="common">clouded apollo</name>
    <dbReference type="NCBI Taxonomy" id="213953"/>
    <lineage>
        <taxon>Eukaryota</taxon>
        <taxon>Metazoa</taxon>
        <taxon>Ecdysozoa</taxon>
        <taxon>Arthropoda</taxon>
        <taxon>Hexapoda</taxon>
        <taxon>Insecta</taxon>
        <taxon>Pterygota</taxon>
        <taxon>Neoptera</taxon>
        <taxon>Endopterygota</taxon>
        <taxon>Lepidoptera</taxon>
        <taxon>Glossata</taxon>
        <taxon>Ditrysia</taxon>
        <taxon>Papilionoidea</taxon>
        <taxon>Papilionidae</taxon>
        <taxon>Parnassiinae</taxon>
        <taxon>Parnassini</taxon>
        <taxon>Parnassius</taxon>
        <taxon>Driopa</taxon>
    </lineage>
</organism>
<protein>
    <submittedName>
        <fullName evidence="1">Uncharacterized protein</fullName>
    </submittedName>
</protein>
<evidence type="ECO:0000313" key="1">
    <source>
        <dbReference type="EMBL" id="CAK1590218.1"/>
    </source>
</evidence>
<dbReference type="InterPro" id="IPR005312">
    <property type="entry name" value="DUF1759"/>
</dbReference>
<reference evidence="1 2" key="1">
    <citation type="submission" date="2023-11" db="EMBL/GenBank/DDBJ databases">
        <authorList>
            <person name="Hedman E."/>
            <person name="Englund M."/>
            <person name="Stromberg M."/>
            <person name="Nyberg Akerstrom W."/>
            <person name="Nylinder S."/>
            <person name="Jareborg N."/>
            <person name="Kallberg Y."/>
            <person name="Kronander E."/>
        </authorList>
    </citation>
    <scope>NUCLEOTIDE SEQUENCE [LARGE SCALE GENOMIC DNA]</scope>
</reference>
<dbReference type="PANTHER" id="PTHR22954">
    <property type="entry name" value="RETROVIRAL PROTEASE-RELATED"/>
    <property type="match status" value="1"/>
</dbReference>